<keyword evidence="3 5" id="KW-0732">Signal</keyword>
<proteinExistence type="inferred from homology"/>
<dbReference type="SUPFAM" id="SSF53850">
    <property type="entry name" value="Periplasmic binding protein-like II"/>
    <property type="match status" value="1"/>
</dbReference>
<keyword evidence="2" id="KW-0813">Transport</keyword>
<dbReference type="Pfam" id="PF00497">
    <property type="entry name" value="SBP_bac_3"/>
    <property type="match status" value="1"/>
</dbReference>
<comment type="similarity">
    <text evidence="1 4">Belongs to the bacterial solute-binding protein 3 family.</text>
</comment>
<dbReference type="SMART" id="SM00062">
    <property type="entry name" value="PBPb"/>
    <property type="match status" value="1"/>
</dbReference>
<dbReference type="STRING" id="595536.GCA_000178815_00906"/>
<dbReference type="Proteomes" id="UP000230709">
    <property type="component" value="Chromosome"/>
</dbReference>
<protein>
    <submittedName>
        <fullName evidence="7">Amino acid ABC transporter substrate-bindnig protein</fullName>
    </submittedName>
</protein>
<dbReference type="InterPro" id="IPR001638">
    <property type="entry name" value="Solute-binding_3/MltF_N"/>
</dbReference>
<name>A0A2D2CUW7_METT3</name>
<accession>A0A2D2CUW7</accession>
<evidence type="ECO:0000256" key="2">
    <source>
        <dbReference type="ARBA" id="ARBA00022448"/>
    </source>
</evidence>
<dbReference type="KEGG" id="mtw:CQW49_00190"/>
<dbReference type="AlphaFoldDB" id="A0A2D2CUW7"/>
<evidence type="ECO:0000256" key="5">
    <source>
        <dbReference type="SAM" id="SignalP"/>
    </source>
</evidence>
<evidence type="ECO:0000256" key="4">
    <source>
        <dbReference type="RuleBase" id="RU003744"/>
    </source>
</evidence>
<reference evidence="8" key="1">
    <citation type="submission" date="2017-10" db="EMBL/GenBank/DDBJ databases">
        <title>Completed PacBio SMRT sequence of Methylosinus trichosporium OB3b reveals presence of a third large plasmid.</title>
        <authorList>
            <person name="Charles T.C."/>
            <person name="Lynch M.D.J."/>
            <person name="Heil J.R."/>
            <person name="Cheng J."/>
        </authorList>
    </citation>
    <scope>NUCLEOTIDE SEQUENCE [LARGE SCALE GENOMIC DNA]</scope>
    <source>
        <strain evidence="8">OB3b</strain>
    </source>
</reference>
<evidence type="ECO:0000313" key="8">
    <source>
        <dbReference type="Proteomes" id="UP000230709"/>
    </source>
</evidence>
<gene>
    <name evidence="7" type="ORF">CQW49_00190</name>
</gene>
<feature type="domain" description="Solute-binding protein family 3/N-terminal" evidence="6">
    <location>
        <begin position="47"/>
        <end position="276"/>
    </location>
</feature>
<dbReference type="EMBL" id="CP023737">
    <property type="protein sequence ID" value="ATQ66485.1"/>
    <property type="molecule type" value="Genomic_DNA"/>
</dbReference>
<dbReference type="PANTHER" id="PTHR30085">
    <property type="entry name" value="AMINO ACID ABC TRANSPORTER PERMEASE"/>
    <property type="match status" value="1"/>
</dbReference>
<sequence>MRDMWMLARLSCLVAAMFALLLPLAPARASGLAVRAATLGQVTERGRLLCGVGAGQPGFARQDEKGEWSGLDVDFCRAVAAAIFDDPSRASIVALTPKERLKALQTGEVDLLAHGAAWTLARDAGQGVAFVATLFFDGQGFLTARKRAAQSRRDLAGLSICVQQGTSFELDLVDGRRASDKPVEPRLFPSFEEAAEAYAQGQCDALTADLSTLAAERARLEAPDRHAILAELIDKEPLGPIVRQGDAQWFDVVRWTYFAMLDAEELGVASTNVDEALKSADPRTRRLLGVEGGRVEGFGLEPDWAYRIVKHVGNYGEVFERNLGHGSPLGLDRRLNALWTEGGLMYAPPVR</sequence>
<dbReference type="RefSeq" id="WP_003615429.1">
    <property type="nucleotide sequence ID" value="NZ_CP119869.1"/>
</dbReference>
<organism evidence="7 8">
    <name type="scientific">Methylosinus trichosporium (strain ATCC 35070 / NCIMB 11131 / UNIQEM 75 / OB3b)</name>
    <dbReference type="NCBI Taxonomy" id="595536"/>
    <lineage>
        <taxon>Bacteria</taxon>
        <taxon>Pseudomonadati</taxon>
        <taxon>Pseudomonadota</taxon>
        <taxon>Alphaproteobacteria</taxon>
        <taxon>Hyphomicrobiales</taxon>
        <taxon>Methylocystaceae</taxon>
        <taxon>Methylosinus</taxon>
    </lineage>
</organism>
<feature type="chain" id="PRO_5013568422" evidence="5">
    <location>
        <begin position="30"/>
        <end position="351"/>
    </location>
</feature>
<dbReference type="Gene3D" id="3.40.190.10">
    <property type="entry name" value="Periplasmic binding protein-like II"/>
    <property type="match status" value="2"/>
</dbReference>
<dbReference type="InterPro" id="IPR051455">
    <property type="entry name" value="Bact_solute-bind_prot3"/>
</dbReference>
<evidence type="ECO:0000256" key="3">
    <source>
        <dbReference type="ARBA" id="ARBA00022729"/>
    </source>
</evidence>
<evidence type="ECO:0000259" key="6">
    <source>
        <dbReference type="SMART" id="SM00062"/>
    </source>
</evidence>
<dbReference type="InterPro" id="IPR018313">
    <property type="entry name" value="SBP_3_CS"/>
</dbReference>
<evidence type="ECO:0000256" key="1">
    <source>
        <dbReference type="ARBA" id="ARBA00010333"/>
    </source>
</evidence>
<feature type="signal peptide" evidence="5">
    <location>
        <begin position="1"/>
        <end position="29"/>
    </location>
</feature>
<dbReference type="GO" id="GO:0006865">
    <property type="term" value="P:amino acid transport"/>
    <property type="evidence" value="ECO:0007669"/>
    <property type="project" value="TreeGrafter"/>
</dbReference>
<dbReference type="PROSITE" id="PS01039">
    <property type="entry name" value="SBP_BACTERIAL_3"/>
    <property type="match status" value="1"/>
</dbReference>
<keyword evidence="8" id="KW-1185">Reference proteome</keyword>
<evidence type="ECO:0000313" key="7">
    <source>
        <dbReference type="EMBL" id="ATQ66485.1"/>
    </source>
</evidence>
<dbReference type="CDD" id="cd13692">
    <property type="entry name" value="PBP2_BztA"/>
    <property type="match status" value="1"/>
</dbReference>
<dbReference type="PANTHER" id="PTHR30085:SF7">
    <property type="entry name" value="AMINO-ACID ABC TRANSPORTER-BINDING PROTEIN YHDW-RELATED"/>
    <property type="match status" value="1"/>
</dbReference>